<dbReference type="PANTHER" id="PTHR36042:SF1">
    <property type="entry name" value="OS05G0490900 PROTEIN"/>
    <property type="match status" value="1"/>
</dbReference>
<keyword evidence="2" id="KW-0812">Transmembrane</keyword>
<dbReference type="STRING" id="145388.A0A0D2LCI7"/>
<accession>A0A0D2LCI7</accession>
<reference evidence="3 4" key="1">
    <citation type="journal article" date="2013" name="BMC Genomics">
        <title>Reconstruction of the lipid metabolism for the microalga Monoraphidium neglectum from its genome sequence reveals characteristics suitable for biofuel production.</title>
        <authorList>
            <person name="Bogen C."/>
            <person name="Al-Dilaimi A."/>
            <person name="Albersmeier A."/>
            <person name="Wichmann J."/>
            <person name="Grundmann M."/>
            <person name="Rupp O."/>
            <person name="Lauersen K.J."/>
            <person name="Blifernez-Klassen O."/>
            <person name="Kalinowski J."/>
            <person name="Goesmann A."/>
            <person name="Mussgnug J.H."/>
            <person name="Kruse O."/>
        </authorList>
    </citation>
    <scope>NUCLEOTIDE SEQUENCE [LARGE SCALE GENOMIC DNA]</scope>
    <source>
        <strain evidence="3 4">SAG 48.87</strain>
    </source>
</reference>
<keyword evidence="2" id="KW-1133">Transmembrane helix</keyword>
<dbReference type="EMBL" id="KK100660">
    <property type="protein sequence ID" value="KIZ04464.1"/>
    <property type="molecule type" value="Genomic_DNA"/>
</dbReference>
<dbReference type="RefSeq" id="XP_013903483.1">
    <property type="nucleotide sequence ID" value="XM_014048029.1"/>
</dbReference>
<dbReference type="AlphaFoldDB" id="A0A0D2LCI7"/>
<feature type="compositionally biased region" description="Polar residues" evidence="1">
    <location>
        <begin position="43"/>
        <end position="58"/>
    </location>
</feature>
<dbReference type="OrthoDB" id="2013891at2759"/>
<dbReference type="PANTHER" id="PTHR36042">
    <property type="entry name" value="OS05G0490900 PROTEIN"/>
    <property type="match status" value="1"/>
</dbReference>
<keyword evidence="2" id="KW-0472">Membrane</keyword>
<evidence type="ECO:0000313" key="4">
    <source>
        <dbReference type="Proteomes" id="UP000054498"/>
    </source>
</evidence>
<protein>
    <submittedName>
        <fullName evidence="3">Uncharacterized protein</fullName>
    </submittedName>
</protein>
<sequence length="163" mass="17829">MAQLMRISRAFGSGLVTRRCQHARLAPSVARGQRSVLARAEQEPSTSTKAEEGSQQQPGEDLPSWVRREKERELAEAGSKDLPWPLYLVLSCLVAIASVGSVFEYVDRNAIFGVVQPDSPLWAPILGLFAITGLPTAGFLFFKGVNAANEAAERQDRIDGYIK</sequence>
<feature type="transmembrane region" description="Helical" evidence="2">
    <location>
        <begin position="121"/>
        <end position="142"/>
    </location>
</feature>
<dbReference type="GeneID" id="25736373"/>
<feature type="transmembrane region" description="Helical" evidence="2">
    <location>
        <begin position="86"/>
        <end position="106"/>
    </location>
</feature>
<keyword evidence="4" id="KW-1185">Reference proteome</keyword>
<organism evidence="3 4">
    <name type="scientific">Monoraphidium neglectum</name>
    <dbReference type="NCBI Taxonomy" id="145388"/>
    <lineage>
        <taxon>Eukaryota</taxon>
        <taxon>Viridiplantae</taxon>
        <taxon>Chlorophyta</taxon>
        <taxon>core chlorophytes</taxon>
        <taxon>Chlorophyceae</taxon>
        <taxon>CS clade</taxon>
        <taxon>Sphaeropleales</taxon>
        <taxon>Selenastraceae</taxon>
        <taxon>Monoraphidium</taxon>
    </lineage>
</organism>
<evidence type="ECO:0000313" key="3">
    <source>
        <dbReference type="EMBL" id="KIZ04464.1"/>
    </source>
</evidence>
<evidence type="ECO:0000256" key="2">
    <source>
        <dbReference type="SAM" id="Phobius"/>
    </source>
</evidence>
<gene>
    <name evidence="3" type="ORF">MNEG_3495</name>
</gene>
<dbReference type="KEGG" id="mng:MNEG_3495"/>
<dbReference type="Proteomes" id="UP000054498">
    <property type="component" value="Unassembled WGS sequence"/>
</dbReference>
<name>A0A0D2LCI7_9CHLO</name>
<proteinExistence type="predicted"/>
<feature type="region of interest" description="Disordered" evidence="1">
    <location>
        <begin position="31"/>
        <end position="66"/>
    </location>
</feature>
<evidence type="ECO:0000256" key="1">
    <source>
        <dbReference type="SAM" id="MobiDB-lite"/>
    </source>
</evidence>